<sequence>MDRLKGHDLGFVGVSLLENLSEMGDVIVAENKFLHAAVLDAHDHGGVVARIRHLGKGEEGGVVGDEAGGEEQCSVLLVKVGQFQFKFHMELTGPRDVPGASGPRPMLSCYKLDKLKQENKQAHLTGALWGLNSSVPTLTQTMGRNTQVSEPVKSSAMGNSLARRFTVLNTRRVFRRSLFSPPLPFMLLDRDDCSWAGDLSAKGLTFIDRADFLDVLLELHADLADHTAVLLAHLSSQKRAFGGHRLT</sequence>
<dbReference type="EMBL" id="SRLO01000041">
    <property type="protein sequence ID" value="TNN82175.1"/>
    <property type="molecule type" value="Genomic_DNA"/>
</dbReference>
<comment type="caution">
    <text evidence="1">The sequence shown here is derived from an EMBL/GenBank/DDBJ whole genome shotgun (WGS) entry which is preliminary data.</text>
</comment>
<dbReference type="AlphaFoldDB" id="A0A4Z2IW35"/>
<dbReference type="Proteomes" id="UP000314294">
    <property type="component" value="Unassembled WGS sequence"/>
</dbReference>
<reference evidence="1 2" key="1">
    <citation type="submission" date="2019-03" db="EMBL/GenBank/DDBJ databases">
        <title>First draft genome of Liparis tanakae, snailfish: a comprehensive survey of snailfish specific genes.</title>
        <authorList>
            <person name="Kim W."/>
            <person name="Song I."/>
            <person name="Jeong J.-H."/>
            <person name="Kim D."/>
            <person name="Kim S."/>
            <person name="Ryu S."/>
            <person name="Song J.Y."/>
            <person name="Lee S.K."/>
        </authorList>
    </citation>
    <scope>NUCLEOTIDE SEQUENCE [LARGE SCALE GENOMIC DNA]</scope>
    <source>
        <tissue evidence="1">Muscle</tissue>
    </source>
</reference>
<organism evidence="1 2">
    <name type="scientific">Liparis tanakae</name>
    <name type="common">Tanaka's snailfish</name>
    <dbReference type="NCBI Taxonomy" id="230148"/>
    <lineage>
        <taxon>Eukaryota</taxon>
        <taxon>Metazoa</taxon>
        <taxon>Chordata</taxon>
        <taxon>Craniata</taxon>
        <taxon>Vertebrata</taxon>
        <taxon>Euteleostomi</taxon>
        <taxon>Actinopterygii</taxon>
        <taxon>Neopterygii</taxon>
        <taxon>Teleostei</taxon>
        <taxon>Neoteleostei</taxon>
        <taxon>Acanthomorphata</taxon>
        <taxon>Eupercaria</taxon>
        <taxon>Perciformes</taxon>
        <taxon>Cottioidei</taxon>
        <taxon>Cottales</taxon>
        <taxon>Liparidae</taxon>
        <taxon>Liparis</taxon>
    </lineage>
</organism>
<name>A0A4Z2IW35_9TELE</name>
<evidence type="ECO:0000313" key="1">
    <source>
        <dbReference type="EMBL" id="TNN82175.1"/>
    </source>
</evidence>
<protein>
    <submittedName>
        <fullName evidence="1">Uncharacterized protein</fullName>
    </submittedName>
</protein>
<evidence type="ECO:0000313" key="2">
    <source>
        <dbReference type="Proteomes" id="UP000314294"/>
    </source>
</evidence>
<proteinExistence type="predicted"/>
<keyword evidence="2" id="KW-1185">Reference proteome</keyword>
<gene>
    <name evidence="1" type="ORF">EYF80_007543</name>
</gene>
<accession>A0A4Z2IW35</accession>